<dbReference type="InterPro" id="IPR043917">
    <property type="entry name" value="DUF5753"/>
</dbReference>
<dbReference type="SMART" id="SM00530">
    <property type="entry name" value="HTH_XRE"/>
    <property type="match status" value="1"/>
</dbReference>
<dbReference type="EMBL" id="QURH01000099">
    <property type="protein sequence ID" value="RFU42744.1"/>
    <property type="molecule type" value="Genomic_DNA"/>
</dbReference>
<evidence type="ECO:0000259" key="1">
    <source>
        <dbReference type="PROSITE" id="PS50943"/>
    </source>
</evidence>
<evidence type="ECO:0000313" key="2">
    <source>
        <dbReference type="EMBL" id="RFU42744.1"/>
    </source>
</evidence>
<dbReference type="Proteomes" id="UP000261811">
    <property type="component" value="Unassembled WGS sequence"/>
</dbReference>
<dbReference type="PROSITE" id="PS50943">
    <property type="entry name" value="HTH_CROC1"/>
    <property type="match status" value="1"/>
</dbReference>
<accession>A0A372JSK3</accession>
<proteinExistence type="predicted"/>
<dbReference type="Gene3D" id="1.10.260.40">
    <property type="entry name" value="lambda repressor-like DNA-binding domains"/>
    <property type="match status" value="1"/>
</dbReference>
<sequence>MATDQGPVVDSALLRSELVRLRKEKGLTQEQVARTLEWSPSKLIRVEGGKSSITRTDLQALLMTYDVTSESRQERLQTLARGARETPWWNKYRSLVSDGLLSLTGYTAGSSVIRQFHNALIPGLLQTSDYAQVITSDLANPTAQQMAIELRLERQRRLRERANPPRQYYLLDEAAIRRHVGVGEDPGIMPAQLKHIVDRVENEDRLVVRVIPFRAGYHQGVYGPFVLLEFEGELSDVLYLEGRPGTAATITGEDPQVAEYRDIFERMLEAALPADRTVELIRQVAEELEG</sequence>
<dbReference type="SUPFAM" id="SSF47413">
    <property type="entry name" value="lambda repressor-like DNA-binding domains"/>
    <property type="match status" value="1"/>
</dbReference>
<organism evidence="2 3">
    <name type="scientific">Actinomadura logoneensis</name>
    <dbReference type="NCBI Taxonomy" id="2293572"/>
    <lineage>
        <taxon>Bacteria</taxon>
        <taxon>Bacillati</taxon>
        <taxon>Actinomycetota</taxon>
        <taxon>Actinomycetes</taxon>
        <taxon>Streptosporangiales</taxon>
        <taxon>Thermomonosporaceae</taxon>
        <taxon>Actinomadura</taxon>
    </lineage>
</organism>
<protein>
    <submittedName>
        <fullName evidence="2">XRE family transcriptional regulator</fullName>
    </submittedName>
</protein>
<dbReference type="InterPro" id="IPR001387">
    <property type="entry name" value="Cro/C1-type_HTH"/>
</dbReference>
<dbReference type="Pfam" id="PF19054">
    <property type="entry name" value="DUF5753"/>
    <property type="match status" value="1"/>
</dbReference>
<name>A0A372JSK3_9ACTN</name>
<reference evidence="2 3" key="1">
    <citation type="submission" date="2018-08" db="EMBL/GenBank/DDBJ databases">
        <title>Actinomadura jelena sp. nov., a novel Actinomycete isolated from soil in Chad.</title>
        <authorList>
            <person name="Shi L."/>
        </authorList>
    </citation>
    <scope>NUCLEOTIDE SEQUENCE [LARGE SCALE GENOMIC DNA]</scope>
    <source>
        <strain evidence="2 3">NEAU-G17</strain>
    </source>
</reference>
<dbReference type="GO" id="GO:0003677">
    <property type="term" value="F:DNA binding"/>
    <property type="evidence" value="ECO:0007669"/>
    <property type="project" value="InterPro"/>
</dbReference>
<dbReference type="OrthoDB" id="5177725at2"/>
<dbReference type="CDD" id="cd00093">
    <property type="entry name" value="HTH_XRE"/>
    <property type="match status" value="1"/>
</dbReference>
<feature type="domain" description="HTH cro/C1-type" evidence="1">
    <location>
        <begin position="18"/>
        <end position="72"/>
    </location>
</feature>
<dbReference type="AlphaFoldDB" id="A0A372JSK3"/>
<evidence type="ECO:0000313" key="3">
    <source>
        <dbReference type="Proteomes" id="UP000261811"/>
    </source>
</evidence>
<dbReference type="InterPro" id="IPR010982">
    <property type="entry name" value="Lambda_DNA-bd_dom_sf"/>
</dbReference>
<dbReference type="Pfam" id="PF13560">
    <property type="entry name" value="HTH_31"/>
    <property type="match status" value="1"/>
</dbReference>
<gene>
    <name evidence="2" type="ORF">DZF91_04840</name>
</gene>
<keyword evidence="3" id="KW-1185">Reference proteome</keyword>
<dbReference type="RefSeq" id="WP_117356288.1">
    <property type="nucleotide sequence ID" value="NZ_QURH01000099.1"/>
</dbReference>
<comment type="caution">
    <text evidence="2">The sequence shown here is derived from an EMBL/GenBank/DDBJ whole genome shotgun (WGS) entry which is preliminary data.</text>
</comment>